<comment type="caution">
    <text evidence="1">The sequence shown here is derived from an EMBL/GenBank/DDBJ whole genome shotgun (WGS) entry which is preliminary data.</text>
</comment>
<evidence type="ECO:0000313" key="2">
    <source>
        <dbReference type="Proteomes" id="UP000228621"/>
    </source>
</evidence>
<sequence>MANSFHGISIGTERHGDDIYLTLKPTGKLTHEDYVVITPIIEGALKAVNTPKIYAFVDATEFDGWEPRAMWDDFKLAFEHSRAFVKVAIYGGQNWHRLAATVGNWFVTGEVKYFEDKQSAIQWLNVRT</sequence>
<dbReference type="EMBL" id="NKHF01000022">
    <property type="protein sequence ID" value="PCK32982.1"/>
    <property type="molecule type" value="Genomic_DNA"/>
</dbReference>
<dbReference type="AlphaFoldDB" id="A0A2A5JU30"/>
<gene>
    <name evidence="1" type="ORF">CEX98_04270</name>
</gene>
<dbReference type="InterPro" id="IPR036513">
    <property type="entry name" value="STAS_dom_sf"/>
</dbReference>
<reference evidence="2" key="1">
    <citation type="journal article" date="2019" name="Genome Announc.">
        <title>Draft Genome Sequence of Pseudoalteromonas piscicida Strain 36Y ROTHPW, an Hypersaline Seawater Isolate from the South Coast of Sonora, Mexico.</title>
        <authorList>
            <person name="Sanchez-Diaz R."/>
            <person name="Molina-Garza Z.J."/>
            <person name="Cruz-Suarez L.E."/>
            <person name="Selvin J."/>
            <person name="Kiran G.S."/>
            <person name="Ibarra-Gamez J.C."/>
            <person name="Gomez-Gil B."/>
            <person name="Galaviz-Silva L."/>
        </authorList>
    </citation>
    <scope>NUCLEOTIDE SEQUENCE [LARGE SCALE GENOMIC DNA]</scope>
    <source>
        <strain evidence="2">36Y_RITHPW</strain>
    </source>
</reference>
<dbReference type="SUPFAM" id="SSF52091">
    <property type="entry name" value="SpoIIaa-like"/>
    <property type="match status" value="1"/>
</dbReference>
<dbReference type="Proteomes" id="UP000228621">
    <property type="component" value="Unassembled WGS sequence"/>
</dbReference>
<name>A0A2A5JU30_PSEO7</name>
<dbReference type="Gene3D" id="3.40.50.10600">
    <property type="entry name" value="SpoIIaa-like domains"/>
    <property type="match status" value="1"/>
</dbReference>
<dbReference type="RefSeq" id="WP_099640881.1">
    <property type="nucleotide sequence ID" value="NZ_JAQPZX010000001.1"/>
</dbReference>
<protein>
    <submittedName>
        <fullName evidence="1">STAS/SEC14 domain-containing protein</fullName>
    </submittedName>
</protein>
<keyword evidence="2" id="KW-1185">Reference proteome</keyword>
<accession>A0A2A5JU30</accession>
<dbReference type="InterPro" id="IPR038396">
    <property type="entry name" value="SpoIIAA-like_sf"/>
</dbReference>
<dbReference type="InterPro" id="IPR021866">
    <property type="entry name" value="SpoIIAA-like"/>
</dbReference>
<proteinExistence type="predicted"/>
<dbReference type="OrthoDB" id="555504at2"/>
<organism evidence="1 2">
    <name type="scientific">Pseudoalteromonas piscicida</name>
    <dbReference type="NCBI Taxonomy" id="43662"/>
    <lineage>
        <taxon>Bacteria</taxon>
        <taxon>Pseudomonadati</taxon>
        <taxon>Pseudomonadota</taxon>
        <taxon>Gammaproteobacteria</taxon>
        <taxon>Alteromonadales</taxon>
        <taxon>Pseudoalteromonadaceae</taxon>
        <taxon>Pseudoalteromonas</taxon>
    </lineage>
</organism>
<dbReference type="Pfam" id="PF11964">
    <property type="entry name" value="SpoIIAA-like"/>
    <property type="match status" value="1"/>
</dbReference>
<evidence type="ECO:0000313" key="1">
    <source>
        <dbReference type="EMBL" id="PCK32982.1"/>
    </source>
</evidence>